<feature type="domain" description="Thoeris protein ThsB TIR-like" evidence="1">
    <location>
        <begin position="6"/>
        <end position="103"/>
    </location>
</feature>
<dbReference type="InterPro" id="IPR015032">
    <property type="entry name" value="ThsB__TIR-like_domain"/>
</dbReference>
<dbReference type="InterPro" id="IPR036490">
    <property type="entry name" value="ThsB_TIR-like_sf"/>
</dbReference>
<dbReference type="SUPFAM" id="SSF52206">
    <property type="entry name" value="Hypothetical protein MTH538"/>
    <property type="match status" value="1"/>
</dbReference>
<evidence type="ECO:0000313" key="2">
    <source>
        <dbReference type="EMBL" id="ACD24082.1"/>
    </source>
</evidence>
<reference evidence="2" key="1">
    <citation type="submission" date="2009-06" db="EMBL/GenBank/DDBJ databases">
        <authorList>
            <consortium name="US DOE Joint Genome Institute (JGI-PGF)"/>
            <person name="Lucas S."/>
            <person name="Copeland A."/>
            <person name="Lapidus A."/>
            <person name="Glavina del Rio T."/>
            <person name="Dalin E."/>
            <person name="Tice H."/>
            <person name="Bruce D."/>
            <person name="Goodwin L."/>
            <person name="Pitluck S."/>
            <person name="Kyrpides N."/>
            <person name="Mavromatis K."/>
            <person name="Ivanova N."/>
            <person name="Saunders E."/>
            <person name="Brettin T."/>
            <person name="Detter J.C."/>
            <person name="Han C."/>
            <person name="Larimer F."/>
            <person name="Land M."/>
            <person name="Hauser L."/>
            <person name="Markowitz V."/>
            <person name="Cheng J.-F."/>
            <person name="Hugenholtz P."/>
            <person name="Woyke T."/>
            <person name="Wu D."/>
            <person name="Gronow S."/>
            <person name="Klenk H.-P."/>
            <person name="Eisen J.A."/>
        </authorList>
    </citation>
    <scope>NUCLEOTIDE SEQUENCE</scope>
    <source>
        <strain evidence="2">Eklund 17B</strain>
    </source>
</reference>
<organism evidence="2">
    <name type="scientific">Clostridium botulinum (strain Eklund 17B / Type B)</name>
    <dbReference type="NCBI Taxonomy" id="935198"/>
    <lineage>
        <taxon>Bacteria</taxon>
        <taxon>Bacillati</taxon>
        <taxon>Bacillota</taxon>
        <taxon>Clostridia</taxon>
        <taxon>Eubacteriales</taxon>
        <taxon>Clostridiaceae</taxon>
        <taxon>Clostridium</taxon>
    </lineage>
</organism>
<proteinExistence type="predicted"/>
<gene>
    <name evidence="2" type="ordered locus">CLL_A1350</name>
</gene>
<name>B2TJD2_CLOBB</name>
<sequence>MARSVFYSFCYSDDINRTMVVRNRWVTHGGQVVSGIIDKAEFEKLKRTGDKAVYSWIDNQLEGTSVTVVLLGTNTLKRPFVQYEICESIKRGNAVIGVHVNNIKDMQTRQISLKCNVHTAIGQYNDNSPAYFDKHNDGIYDYMSDNGHENLGQWVESAAKKKGK</sequence>
<dbReference type="Pfam" id="PF08937">
    <property type="entry name" value="ThsB_TIR"/>
    <property type="match status" value="1"/>
</dbReference>
<dbReference type="KEGG" id="cbk:CLL_A1350"/>
<reference evidence="2" key="2">
    <citation type="submission" date="2009-08" db="EMBL/GenBank/DDBJ databases">
        <authorList>
            <person name="Shrivastava S."/>
            <person name="Brinkac L.M."/>
            <person name="Dodson R.J."/>
            <person name="Harkins D.M."/>
            <person name="Durkin A.S."/>
            <person name="Sutton G."/>
        </authorList>
    </citation>
    <scope>NUCLEOTIDE SEQUENCE</scope>
    <source>
        <strain evidence="2">Eklund 17B</strain>
    </source>
</reference>
<accession>B2TJD2</accession>
<dbReference type="Gene3D" id="3.40.50.11200">
    <property type="match status" value="1"/>
</dbReference>
<dbReference type="HOGENOM" id="CLU_098991_0_0_9"/>
<dbReference type="EMBL" id="CP001056">
    <property type="protein sequence ID" value="ACD24082.1"/>
    <property type="molecule type" value="Genomic_DNA"/>
</dbReference>
<protein>
    <recommendedName>
        <fullName evidence="1">Thoeris protein ThsB TIR-like domain-containing protein</fullName>
    </recommendedName>
</protein>
<evidence type="ECO:0000259" key="1">
    <source>
        <dbReference type="Pfam" id="PF08937"/>
    </source>
</evidence>
<dbReference type="AlphaFoldDB" id="B2TJD2"/>